<reference evidence="2 3" key="1">
    <citation type="submission" date="2019-06" db="EMBL/GenBank/DDBJ databases">
        <title>New taxonomy in bacterial strain CC-CFT640, isolated from vineyard.</title>
        <authorList>
            <person name="Lin S.-Y."/>
            <person name="Tsai C.-F."/>
            <person name="Young C.-C."/>
        </authorList>
    </citation>
    <scope>NUCLEOTIDE SEQUENCE [LARGE SCALE GENOMIC DNA]</scope>
    <source>
        <strain evidence="2 3">CC-CFT640</strain>
    </source>
</reference>
<dbReference type="RefSeq" id="WP_147850353.1">
    <property type="nucleotide sequence ID" value="NZ_VDUZ01000039.1"/>
</dbReference>
<dbReference type="EMBL" id="VDUZ01000039">
    <property type="protein sequence ID" value="TXL71770.1"/>
    <property type="molecule type" value="Genomic_DNA"/>
</dbReference>
<dbReference type="AlphaFoldDB" id="A0A5C8PF47"/>
<organism evidence="2 3">
    <name type="scientific">Vineibacter terrae</name>
    <dbReference type="NCBI Taxonomy" id="2586908"/>
    <lineage>
        <taxon>Bacteria</taxon>
        <taxon>Pseudomonadati</taxon>
        <taxon>Pseudomonadota</taxon>
        <taxon>Alphaproteobacteria</taxon>
        <taxon>Hyphomicrobiales</taxon>
        <taxon>Vineibacter</taxon>
    </lineage>
</organism>
<accession>A0A5C8PF47</accession>
<comment type="caution">
    <text evidence="2">The sequence shown here is derived from an EMBL/GenBank/DDBJ whole genome shotgun (WGS) entry which is preliminary data.</text>
</comment>
<gene>
    <name evidence="2" type="ORF">FHP25_28275</name>
</gene>
<evidence type="ECO:0000313" key="2">
    <source>
        <dbReference type="EMBL" id="TXL71770.1"/>
    </source>
</evidence>
<dbReference type="Pfam" id="PF20208">
    <property type="entry name" value="ARPP-1"/>
    <property type="match status" value="1"/>
</dbReference>
<dbReference type="OrthoDB" id="9796904at2"/>
<dbReference type="InterPro" id="IPR046699">
    <property type="entry name" value="ARPP-1"/>
</dbReference>
<feature type="domain" description="ARG and Rhodanese-Phosphatase-superfamily-associated" evidence="1">
    <location>
        <begin position="13"/>
        <end position="305"/>
    </location>
</feature>
<proteinExistence type="predicted"/>
<sequence length="310" mass="33360">MTQRDLASFLTTLSFGSAQICRNLTLLPILSSERGPSGLLTLDEALSRSLVEVTEVSEEGDVPRLLFLNHGTDPVLLIDGEELVGARQNRILNLSVLAPGHQSLEIPVSCVEQGRWAWKSRRFTTSDRVIYAKLRRANVESVSASLRRSGRRSTDQYQVWSDVSAKSARLDASSETWAAGALYERHAADIEGFVNSFATTERQVGAAFLVDGRLAGLEVFGSTDLLSHLFPKIVRGYALDALDREEPGGASDVALEPTEGLAALARSQATRHRAVGLGEDLRLTAPGLVGAGLIAGGKVIHLTAYPNVSV</sequence>
<protein>
    <recommendedName>
        <fullName evidence="1">ARG and Rhodanese-Phosphatase-superfamily-associated domain-containing protein</fullName>
    </recommendedName>
</protein>
<keyword evidence="3" id="KW-1185">Reference proteome</keyword>
<dbReference type="Proteomes" id="UP000321638">
    <property type="component" value="Unassembled WGS sequence"/>
</dbReference>
<evidence type="ECO:0000259" key="1">
    <source>
        <dbReference type="Pfam" id="PF20208"/>
    </source>
</evidence>
<name>A0A5C8PF47_9HYPH</name>
<evidence type="ECO:0000313" key="3">
    <source>
        <dbReference type="Proteomes" id="UP000321638"/>
    </source>
</evidence>